<feature type="region of interest" description="Disordered" evidence="9">
    <location>
        <begin position="1541"/>
        <end position="1569"/>
    </location>
</feature>
<feature type="compositionally biased region" description="Acidic residues" evidence="9">
    <location>
        <begin position="2368"/>
        <end position="2378"/>
    </location>
</feature>
<dbReference type="HOGENOM" id="CLU_227065_0_0_1"/>
<dbReference type="GO" id="GO:0050660">
    <property type="term" value="F:flavin adenine dinucleotide binding"/>
    <property type="evidence" value="ECO:0007669"/>
    <property type="project" value="TreeGrafter"/>
</dbReference>
<feature type="compositionally biased region" description="Low complexity" evidence="9">
    <location>
        <begin position="1449"/>
        <end position="1469"/>
    </location>
</feature>
<dbReference type="OrthoDB" id="260519at2759"/>
<evidence type="ECO:0000256" key="6">
    <source>
        <dbReference type="ARBA" id="ARBA00023004"/>
    </source>
</evidence>
<organism evidence="12 13">
    <name type="scientific">Pseudallescheria apiosperma</name>
    <name type="common">Scedosporium apiospermum</name>
    <dbReference type="NCBI Taxonomy" id="563466"/>
    <lineage>
        <taxon>Eukaryota</taxon>
        <taxon>Fungi</taxon>
        <taxon>Dikarya</taxon>
        <taxon>Ascomycota</taxon>
        <taxon>Pezizomycotina</taxon>
        <taxon>Sordariomycetes</taxon>
        <taxon>Hypocreomycetidae</taxon>
        <taxon>Microascales</taxon>
        <taxon>Microascaceae</taxon>
        <taxon>Scedosporium</taxon>
    </lineage>
</organism>
<evidence type="ECO:0000256" key="3">
    <source>
        <dbReference type="ARBA" id="ARBA00022630"/>
    </source>
</evidence>
<dbReference type="Gene3D" id="3.40.50.80">
    <property type="entry name" value="Nucleotide-binding domain of ferredoxin-NADP reductase (FNR) module"/>
    <property type="match status" value="1"/>
</dbReference>
<dbReference type="GO" id="GO:0016702">
    <property type="term" value="F:oxidoreductase activity, acting on single donors with incorporation of molecular oxygen, incorporation of two atoms of oxygen"/>
    <property type="evidence" value="ECO:0007669"/>
    <property type="project" value="UniProtKB-ARBA"/>
</dbReference>
<dbReference type="KEGG" id="sapo:SAPIO_CDS8689"/>
<dbReference type="SUPFAM" id="SSF63380">
    <property type="entry name" value="Riboflavin synthase domain-like"/>
    <property type="match status" value="1"/>
</dbReference>
<dbReference type="PROSITE" id="PS50255">
    <property type="entry name" value="CYTOCHROME_B5_2"/>
    <property type="match status" value="1"/>
</dbReference>
<feature type="compositionally biased region" description="Polar residues" evidence="9">
    <location>
        <begin position="1560"/>
        <end position="1569"/>
    </location>
</feature>
<keyword evidence="8" id="KW-0175">Coiled coil</keyword>
<feature type="region of interest" description="Disordered" evidence="9">
    <location>
        <begin position="2367"/>
        <end position="2394"/>
    </location>
</feature>
<evidence type="ECO:0000313" key="13">
    <source>
        <dbReference type="Proteomes" id="UP000028545"/>
    </source>
</evidence>
<evidence type="ECO:0000313" key="12">
    <source>
        <dbReference type="EMBL" id="KEZ40740.1"/>
    </source>
</evidence>
<keyword evidence="5" id="KW-0274">FAD</keyword>
<dbReference type="GO" id="GO:0010181">
    <property type="term" value="F:FMN binding"/>
    <property type="evidence" value="ECO:0007669"/>
    <property type="project" value="TreeGrafter"/>
</dbReference>
<proteinExistence type="inferred from homology"/>
<accession>A0A084G078</accession>
<evidence type="ECO:0000256" key="1">
    <source>
        <dbReference type="ARBA" id="ARBA00001974"/>
    </source>
</evidence>
<dbReference type="PANTHER" id="PTHR19384:SF17">
    <property type="entry name" value="NADPH--CYTOCHROME P450 REDUCTASE"/>
    <property type="match status" value="1"/>
</dbReference>
<keyword evidence="13" id="KW-1185">Reference proteome</keyword>
<dbReference type="Gene3D" id="2.40.30.10">
    <property type="entry name" value="Translation factors"/>
    <property type="match status" value="1"/>
</dbReference>
<evidence type="ECO:0000259" key="10">
    <source>
        <dbReference type="PROSITE" id="PS50255"/>
    </source>
</evidence>
<dbReference type="SUPFAM" id="SSF52343">
    <property type="entry name" value="Ferredoxin reductase-like, C-terminal NADP-linked domain"/>
    <property type="match status" value="1"/>
</dbReference>
<dbReference type="Gene3D" id="1.20.990.10">
    <property type="entry name" value="NADPH-cytochrome p450 Reductase, Chain A, domain 3"/>
    <property type="match status" value="1"/>
</dbReference>
<dbReference type="PANTHER" id="PTHR19384">
    <property type="entry name" value="NITRIC OXIDE SYNTHASE-RELATED"/>
    <property type="match status" value="1"/>
</dbReference>
<evidence type="ECO:0000256" key="5">
    <source>
        <dbReference type="ARBA" id="ARBA00022827"/>
    </source>
</evidence>
<dbReference type="GO" id="GO:0003958">
    <property type="term" value="F:NADPH-hemoprotein reductase activity"/>
    <property type="evidence" value="ECO:0007669"/>
    <property type="project" value="UniProtKB-EC"/>
</dbReference>
<dbReference type="GeneID" id="27727761"/>
<evidence type="ECO:0000259" key="11">
    <source>
        <dbReference type="PROSITE" id="PS51384"/>
    </source>
</evidence>
<dbReference type="Pfam" id="PF00173">
    <property type="entry name" value="Cyt-b5"/>
    <property type="match status" value="1"/>
</dbReference>
<keyword evidence="6" id="KW-0408">Iron</keyword>
<feature type="coiled-coil region" evidence="8">
    <location>
        <begin position="2192"/>
        <end position="2219"/>
    </location>
</feature>
<dbReference type="Gene3D" id="3.10.120.10">
    <property type="entry name" value="Cytochrome b5-like heme/steroid binding domain"/>
    <property type="match status" value="1"/>
</dbReference>
<sequence length="2749" mass="303762">MSERSCPVSGSFAGPGGVCPAGSRASSRTRGPRGCSFSGYAQAGDLHAAFDIPRGVDVDEFLRTRERKAINEILYSKIPSADYIKQVKNVDTLTADDRDLLAVALGAPARQVMIRAEEIGARTGWKDGYLSAEYGFFPPDANDAAGALANSPGRVWSDLCERMPGCVGRGRVRESIAALPMVEGTEDVIPDRALWAAIVALGMLCSIYRYEDKNDGYDGVSINKVSTRPQVEMADYLGPELIGIPKVIGLPYWQISRRMGRAIPHLTFYDQATYNLKVRDPTSTVPYVGRFDNTDLRWPMFGERTEIAFLKGCGDTDASFQHGPDAIAACQEAVMNRNIEGLLREMIRLKEILERMPNAFHSISTNPSSGDNYVSAMEWVRWGKFSAPLSKRCPAASGLQFSPYLLMDAFLGRKKYDSFLGNEGLHLRAWLPSNLRAFIAAIEYHYRIPEFVVESGDPRLMGVLDGIIEAYTGERGFMGTHRYKVFGILEVASKTGRTETNGNSGASDNAGRPWEEVHRQFSDAMKERLEPFRGANLVDPNEMRGTFEECRYKSRILSRQFVDSDPHRSLAMVTLDLSDTGVTFQPGDRLAVMPLNSWGECAKVAAALGLENMLDSRVALDRKWTRFAEHLDSVNHGINLHGRRTGAIRQLTVKDILRRGHLAPLTKDLVLKIHAMLRASSNTVLQVLATTEWPVRGSLGDLLQSAVQDTPPSIWDRAFDLTTDLFWLSDLVQVEVPRTYSISNYPEELLPSSVDLTVSRAEYKLCPTFSHGHEISRCGVGSGFLNPPIDSPENALSGDEEVLIGVSRPLTFQLPLDGAAPCAFFAGGSGIAPFRSFWQARIGQTVGRNILYLGVQSRDKFCYEDELRQYVSGGYMEVHLAFSRDSRGLAYDPVQRDLVEKRMEPRYIDALIAEQGATVCDLVMSKKQGGLGGYLYVCGSVAVFDSFMSGIRKAIYNHRTATMDTTEFIINSAFAERRIMLDVFMTPKPLPCNLATIPLSQLAVHTGHRPGGRIWLGVHGSVYDVTDFCPMHPGGTLIIKSNAGVDCSKSFDALAHTNNPEVASLLTKYFVGHLTPKPDYHGCEELSGIYDMWADYLRTSVETLVAQQFEMDDLMGSNNNKLWYQETMINMLGVRIFYQYQSRLLQGGFSALFGPKFQELVLKLSFTVANTSGGADTKLPDILGTIARAKTSPDAVATSKEIALVGQFICDSESARFQERGIMDYANKSVQLDIELLEDIREEACRGMDAFDSIMNLEVSSDQQRTTAICSFLMQILERMAKRLELFYSKLAQHSIYKPELERNPARTRWNFVRRRIRDGSFFMLTDSPVMGAQPTYKPTEKTVEFDNVLFQIQQTIKDAPRQTAPRVHVPLNERHTIRTQKPTHGASAMESHENSVALNRMSQFIDKNMKAMRRLSKMPPMPLNFDQLAAKMEAQNQAQARIPGLMTPPSSRGSSRSPSRGGPPLSSGMPNQMPSVLEELAGQRIPLHRRNTGSSDGSLHSNNGGYALTGRMMPPSPATTPPLDSASAIQTMVNKLNLRSRASAASPSPGLMDPGQMGHSRNTSISSYQAARRSRALSSTGSLRTFKLRELVASRIAVSALSAVAESTQALININFDFTAVKVSPPEEFLDLGKSLTASRRQKAEEGALHLTARQLGAIFKSILPDTPNLIKSYGRRASEIAKAATESGASPLRGTDNRNEFVSSLLAGHVGVDGASIWAGATSGSGAIQVHLLACLLARMWDGPEAVSIWVELLKSRKAEVQERFADLGQVDVGTAVALHKEVSRSQLAEWDASARAWLRIADIVKMPQQKQLLLIIGDMSKSVNSKQALYDSVIQTWKSGLEGMESLLSGCPLQMNNGEILLALSSWHLYPDLNVLDVVTKIVPQGDPLVPASGILTLGLQNSGIGEESESGLRWSLPLAHLRYYGDPVQRTGAIRAEGKRLSLAEFNMAVLGCVLGSWAIPDADVEGSMSWLVKLSKNLVLLRNLYAKGVEQTWLEILGETAQNYLSSKGLDRRVFTQLLRLGRNHPTFIGGPSEPYFGLSAPERAIALAKCTEEKVHILRRLATRAKIPCNHAIIRYISEETGREEYALATPAEQLVTKQTESGEGKAITGYRRWVQKEAPMFDPTHVDGPDSEPMRLGAFAGAASSQTAFSTAPQGYQDYHMYYLDFPSKDHPSPSSDTHEATKDIVDYEAEFKRQKKRYEALGEEVLVAEQEPFVTVLKANRPMRVVRGYVGLTPSQSLHPYEYWDRPVRHYEKWLGNEESAALFLRSDISPPEKIPLQLADMKLLFETGNLNTATLAQTMVSAVDSLDDGFIMSMRALSTFNCLYKHLKQSTIDVRVFSGSLLQTNAFQFLATHTSYLETSDDDEDDDGGNAEFGFGPSPPPNETDSFQEAAALSESQTQTVPPTLHVTFEVAEAITTIATSIKWRPKRLTIQESFSAILYLESNFRIHPNQLQNVMAISSGNSMFISSALISDPSHGPSHVKIRHVMGNVGRPGTALLVPPLEPRIMKLKLDHWHLVNLADWDGGARDCFADTTLHLWFTGKTQEVDIGFSGAQDTELYILESVVSVHGRGQWIADLDIVKALTDQSSLYRWRGIPSDGKASACRIRNPAQSVDRCAGGHDMQYRQDDIPLTALENWSELLSLPANSCVFLACGNWQARLAATVIAVALRKKDETFSDSSEEDKLDQSAKVMWQYGNGPRSDSEGIVGKERLRELEHLHIDGSPWWRLLESSHSEGPSSL</sequence>
<dbReference type="PRINTS" id="PR00371">
    <property type="entry name" value="FPNCR"/>
</dbReference>
<dbReference type="EMBL" id="JOWA01000121">
    <property type="protein sequence ID" value="KEZ40740.1"/>
    <property type="molecule type" value="Genomic_DNA"/>
</dbReference>
<dbReference type="Pfam" id="PF00175">
    <property type="entry name" value="NAD_binding_1"/>
    <property type="match status" value="1"/>
</dbReference>
<dbReference type="GO" id="GO:0046872">
    <property type="term" value="F:metal ion binding"/>
    <property type="evidence" value="ECO:0007669"/>
    <property type="project" value="UniProtKB-KW"/>
</dbReference>
<evidence type="ECO:0000256" key="8">
    <source>
        <dbReference type="SAM" id="Coils"/>
    </source>
</evidence>
<evidence type="ECO:0000256" key="9">
    <source>
        <dbReference type="SAM" id="MobiDB-lite"/>
    </source>
</evidence>
<feature type="region of interest" description="Disordered" evidence="9">
    <location>
        <begin position="1489"/>
        <end position="1524"/>
    </location>
</feature>
<dbReference type="SUPFAM" id="SSF140959">
    <property type="entry name" value="Indolic compounds 2,3-dioxygenase-like"/>
    <property type="match status" value="1"/>
</dbReference>
<feature type="region of interest" description="Disordered" evidence="9">
    <location>
        <begin position="1443"/>
        <end position="1474"/>
    </location>
</feature>
<dbReference type="VEuPathDB" id="FungiDB:SAPIO_CDS8689"/>
<dbReference type="InterPro" id="IPR001709">
    <property type="entry name" value="Flavoprot_Pyr_Nucl_cyt_Rdtase"/>
</dbReference>
<dbReference type="Proteomes" id="UP000028545">
    <property type="component" value="Unassembled WGS sequence"/>
</dbReference>
<dbReference type="RefSeq" id="XP_016640539.1">
    <property type="nucleotide sequence ID" value="XM_016790276.1"/>
</dbReference>
<evidence type="ECO:0000256" key="4">
    <source>
        <dbReference type="ARBA" id="ARBA00022723"/>
    </source>
</evidence>
<feature type="domain" description="Cytochrome b5 heme-binding" evidence="10">
    <location>
        <begin position="994"/>
        <end position="1075"/>
    </location>
</feature>
<dbReference type="InterPro" id="IPR036400">
    <property type="entry name" value="Cyt_B5-like_heme/steroid_sf"/>
</dbReference>
<keyword evidence="12" id="KW-0560">Oxidoreductase</keyword>
<dbReference type="Gene3D" id="1.20.58.480">
    <property type="match status" value="1"/>
</dbReference>
<feature type="domain" description="FAD-binding FR-type" evidence="11">
    <location>
        <begin position="549"/>
        <end position="815"/>
    </location>
</feature>
<protein>
    <recommendedName>
        <fullName evidence="7">NADPH--hemoprotein reductase</fullName>
        <ecNumber evidence="7">1.6.2.4</ecNumber>
    </recommendedName>
</protein>
<gene>
    <name evidence="12" type="ORF">SAPIO_CDS8689</name>
</gene>
<dbReference type="Pfam" id="PF01231">
    <property type="entry name" value="IDO"/>
    <property type="match status" value="1"/>
</dbReference>
<dbReference type="PROSITE" id="PS51384">
    <property type="entry name" value="FAD_FR"/>
    <property type="match status" value="1"/>
</dbReference>
<reference evidence="12 13" key="1">
    <citation type="journal article" date="2014" name="Genome Announc.">
        <title>Draft genome sequence of the pathogenic fungus Scedosporium apiospermum.</title>
        <authorList>
            <person name="Vandeputte P."/>
            <person name="Ghamrawi S."/>
            <person name="Rechenmann M."/>
            <person name="Iltis A."/>
            <person name="Giraud S."/>
            <person name="Fleury M."/>
            <person name="Thornton C."/>
            <person name="Delhaes L."/>
            <person name="Meyer W."/>
            <person name="Papon N."/>
            <person name="Bouchara J.P."/>
        </authorList>
    </citation>
    <scope>NUCLEOTIDE SEQUENCE [LARGE SCALE GENOMIC DNA]</scope>
    <source>
        <strain evidence="12 13">IHEM 14462</strain>
    </source>
</reference>
<dbReference type="GO" id="GO:0005829">
    <property type="term" value="C:cytosol"/>
    <property type="evidence" value="ECO:0007669"/>
    <property type="project" value="TreeGrafter"/>
</dbReference>
<comment type="caution">
    <text evidence="12">The sequence shown here is derived from an EMBL/GenBank/DDBJ whole genome shotgun (WGS) entry which is preliminary data.</text>
</comment>
<comment type="cofactor">
    <cofactor evidence="1">
        <name>FAD</name>
        <dbReference type="ChEBI" id="CHEBI:57692"/>
    </cofactor>
</comment>
<dbReference type="InterPro" id="IPR000898">
    <property type="entry name" value="Indolamine_dOase"/>
</dbReference>
<dbReference type="InterPro" id="IPR017927">
    <property type="entry name" value="FAD-bd_FR_type"/>
</dbReference>
<feature type="compositionally biased region" description="Low complexity" evidence="9">
    <location>
        <begin position="1541"/>
        <end position="1550"/>
    </location>
</feature>
<keyword evidence="4" id="KW-0479">Metal-binding</keyword>
<dbReference type="InterPro" id="IPR037217">
    <property type="entry name" value="Trp/Indoleamine_2_3_dOase-like"/>
</dbReference>
<name>A0A084G078_PSEDA</name>
<dbReference type="InterPro" id="IPR017938">
    <property type="entry name" value="Riboflavin_synthase-like_b-brl"/>
</dbReference>
<feature type="compositionally biased region" description="Polar residues" evidence="9">
    <location>
        <begin position="1493"/>
        <end position="1505"/>
    </location>
</feature>
<dbReference type="GO" id="GO:0019441">
    <property type="term" value="P:L-tryptophan catabolic process to kynurenine"/>
    <property type="evidence" value="ECO:0007669"/>
    <property type="project" value="InterPro"/>
</dbReference>
<dbReference type="InterPro" id="IPR023173">
    <property type="entry name" value="NADPH_Cyt_P450_Rdtase_alpha"/>
</dbReference>
<dbReference type="SMART" id="SM01117">
    <property type="entry name" value="Cyt-b5"/>
    <property type="match status" value="1"/>
</dbReference>
<keyword evidence="3" id="KW-0285">Flavoprotein</keyword>
<evidence type="ECO:0000256" key="2">
    <source>
        <dbReference type="ARBA" id="ARBA00007119"/>
    </source>
</evidence>
<dbReference type="GO" id="GO:0020037">
    <property type="term" value="F:heme binding"/>
    <property type="evidence" value="ECO:0007669"/>
    <property type="project" value="InterPro"/>
</dbReference>
<comment type="similarity">
    <text evidence="2">Belongs to the indoleamine 2,3-dioxygenase family.</text>
</comment>
<dbReference type="SUPFAM" id="SSF55856">
    <property type="entry name" value="Cytochrome b5-like heme/steroid binding domain"/>
    <property type="match status" value="1"/>
</dbReference>
<evidence type="ECO:0000256" key="7">
    <source>
        <dbReference type="ARBA" id="ARBA00023797"/>
    </source>
</evidence>
<dbReference type="InterPro" id="IPR001199">
    <property type="entry name" value="Cyt_B5-like_heme/steroid-bd"/>
</dbReference>
<dbReference type="InterPro" id="IPR039261">
    <property type="entry name" value="FNR_nucleotide-bd"/>
</dbReference>
<dbReference type="EC" id="1.6.2.4" evidence="7"/>
<dbReference type="InterPro" id="IPR001433">
    <property type="entry name" value="OxRdtase_FAD/NAD-bd"/>
</dbReference>